<sequence>MKFADKISLTKMLEEMAQLGIDNMQNYVAGPSNQVNMCLLGEASLSIGSSTVAFAKTWLHFVKTSCN</sequence>
<dbReference type="Proteomes" id="UP000094527">
    <property type="component" value="Unassembled WGS sequence"/>
</dbReference>
<name>A0A1D2ML57_ORCCI</name>
<feature type="non-terminal residue" evidence="1">
    <location>
        <position position="67"/>
    </location>
</feature>
<gene>
    <name evidence="1" type="ORF">Ocin01_13112</name>
</gene>
<evidence type="ECO:0000313" key="1">
    <source>
        <dbReference type="EMBL" id="ODM93574.1"/>
    </source>
</evidence>
<comment type="caution">
    <text evidence="1">The sequence shown here is derived from an EMBL/GenBank/DDBJ whole genome shotgun (WGS) entry which is preliminary data.</text>
</comment>
<keyword evidence="2" id="KW-1185">Reference proteome</keyword>
<proteinExistence type="predicted"/>
<dbReference type="EMBL" id="LJIJ01000953">
    <property type="protein sequence ID" value="ODM93574.1"/>
    <property type="molecule type" value="Genomic_DNA"/>
</dbReference>
<organism evidence="1 2">
    <name type="scientific">Orchesella cincta</name>
    <name type="common">Springtail</name>
    <name type="synonym">Podura cincta</name>
    <dbReference type="NCBI Taxonomy" id="48709"/>
    <lineage>
        <taxon>Eukaryota</taxon>
        <taxon>Metazoa</taxon>
        <taxon>Ecdysozoa</taxon>
        <taxon>Arthropoda</taxon>
        <taxon>Hexapoda</taxon>
        <taxon>Collembola</taxon>
        <taxon>Entomobryomorpha</taxon>
        <taxon>Entomobryoidea</taxon>
        <taxon>Orchesellidae</taxon>
        <taxon>Orchesellinae</taxon>
        <taxon>Orchesella</taxon>
    </lineage>
</organism>
<dbReference type="AlphaFoldDB" id="A0A1D2ML57"/>
<reference evidence="1 2" key="1">
    <citation type="journal article" date="2016" name="Genome Biol. Evol.">
        <title>Gene Family Evolution Reflects Adaptation to Soil Environmental Stressors in the Genome of the Collembolan Orchesella cincta.</title>
        <authorList>
            <person name="Faddeeva-Vakhrusheva A."/>
            <person name="Derks M.F."/>
            <person name="Anvar S.Y."/>
            <person name="Agamennone V."/>
            <person name="Suring W."/>
            <person name="Smit S."/>
            <person name="van Straalen N.M."/>
            <person name="Roelofs D."/>
        </authorList>
    </citation>
    <scope>NUCLEOTIDE SEQUENCE [LARGE SCALE GENOMIC DNA]</scope>
    <source>
        <tissue evidence="1">Mixed pool</tissue>
    </source>
</reference>
<evidence type="ECO:0000313" key="2">
    <source>
        <dbReference type="Proteomes" id="UP000094527"/>
    </source>
</evidence>
<accession>A0A1D2ML57</accession>
<protein>
    <submittedName>
        <fullName evidence="1">Uncharacterized protein</fullName>
    </submittedName>
</protein>